<proteinExistence type="predicted"/>
<reference evidence="1" key="1">
    <citation type="submission" date="2013-08" db="EMBL/GenBank/DDBJ databases">
        <authorList>
            <person name="Mendez C."/>
            <person name="Richter M."/>
            <person name="Ferrer M."/>
            <person name="Sanchez J."/>
        </authorList>
    </citation>
    <scope>NUCLEOTIDE SEQUENCE</scope>
</reference>
<evidence type="ECO:0000313" key="1">
    <source>
        <dbReference type="EMBL" id="EQD56663.1"/>
    </source>
</evidence>
<dbReference type="EMBL" id="AUZZ01003541">
    <property type="protein sequence ID" value="EQD56663.1"/>
    <property type="molecule type" value="Genomic_DNA"/>
</dbReference>
<dbReference type="AlphaFoldDB" id="T1AJG9"/>
<name>T1AJG9_9ZZZZ</name>
<accession>T1AJG9</accession>
<gene>
    <name evidence="1" type="ORF">B2A_05148</name>
</gene>
<organism evidence="1">
    <name type="scientific">mine drainage metagenome</name>
    <dbReference type="NCBI Taxonomy" id="410659"/>
    <lineage>
        <taxon>unclassified sequences</taxon>
        <taxon>metagenomes</taxon>
        <taxon>ecological metagenomes</taxon>
    </lineage>
</organism>
<sequence length="119" mass="12967">YDLPFATGHDKLPGLLVNGSLKQQFIVQLLKDWAGATGWVWKVRFQFRAMNVAGERLRVWAKVTGLRRIDGSDHPCGLVEVDLGMRNAANVESTPGSATVALPLRDGPALPYPFVPPSA</sequence>
<protein>
    <submittedName>
        <fullName evidence="1">Uncharacterized protein</fullName>
    </submittedName>
</protein>
<comment type="caution">
    <text evidence="1">The sequence shown here is derived from an EMBL/GenBank/DDBJ whole genome shotgun (WGS) entry which is preliminary data.</text>
</comment>
<feature type="non-terminal residue" evidence="1">
    <location>
        <position position="1"/>
    </location>
</feature>
<reference evidence="1" key="2">
    <citation type="journal article" date="2014" name="ISME J.">
        <title>Microbial stratification in low pH oxic and suboxic macroscopic growths along an acid mine drainage.</title>
        <authorList>
            <person name="Mendez-Garcia C."/>
            <person name="Mesa V."/>
            <person name="Sprenger R.R."/>
            <person name="Richter M."/>
            <person name="Diez M.S."/>
            <person name="Solano J."/>
            <person name="Bargiela R."/>
            <person name="Golyshina O.V."/>
            <person name="Manteca A."/>
            <person name="Ramos J.L."/>
            <person name="Gallego J.R."/>
            <person name="Llorente I."/>
            <person name="Martins Dos Santos V.A."/>
            <person name="Jensen O.N."/>
            <person name="Pelaez A.I."/>
            <person name="Sanchez J."/>
            <person name="Ferrer M."/>
        </authorList>
    </citation>
    <scope>NUCLEOTIDE SEQUENCE</scope>
</reference>
<dbReference type="Gene3D" id="3.10.129.10">
    <property type="entry name" value="Hotdog Thioesterase"/>
    <property type="match status" value="1"/>
</dbReference>
<dbReference type="SUPFAM" id="SSF54637">
    <property type="entry name" value="Thioesterase/thiol ester dehydrase-isomerase"/>
    <property type="match status" value="1"/>
</dbReference>
<dbReference type="InterPro" id="IPR029069">
    <property type="entry name" value="HotDog_dom_sf"/>
</dbReference>